<dbReference type="Gene3D" id="3.40.50.10540">
    <property type="entry name" value="Crotonobetainyl-coa:carnitine coa-transferase, domain 1"/>
    <property type="match status" value="1"/>
</dbReference>
<dbReference type="GO" id="GO:0008410">
    <property type="term" value="F:CoA-transferase activity"/>
    <property type="evidence" value="ECO:0007669"/>
    <property type="project" value="TreeGrafter"/>
</dbReference>
<evidence type="ECO:0000313" key="2">
    <source>
        <dbReference type="EMBL" id="OVE83016.1"/>
    </source>
</evidence>
<reference evidence="2 3" key="1">
    <citation type="submission" date="2017-02" db="EMBL/GenBank/DDBJ databases">
        <title>Natronthermophilus aegyptiacus gen. nov.,sp. nov., an aerobic, extremely halophilic alkalithermophilic archaeon isolated from the athalassohaline Wadi An Natrun, Egypt.</title>
        <authorList>
            <person name="Zhao B."/>
        </authorList>
    </citation>
    <scope>NUCLEOTIDE SEQUENCE [LARGE SCALE GENOMIC DNA]</scope>
    <source>
        <strain evidence="2 3">CGMCC 1.3597</strain>
    </source>
</reference>
<dbReference type="Gene3D" id="3.30.1540.10">
    <property type="entry name" value="formyl-coa transferase, domain 3"/>
    <property type="match status" value="1"/>
</dbReference>
<dbReference type="EMBL" id="MWPH01000004">
    <property type="protein sequence ID" value="OVE83016.1"/>
    <property type="molecule type" value="Genomic_DNA"/>
</dbReference>
<dbReference type="InterPro" id="IPR044855">
    <property type="entry name" value="CoA-Trfase_III_dom3_sf"/>
</dbReference>
<dbReference type="InterPro" id="IPR023606">
    <property type="entry name" value="CoA-Trfase_III_dom_1_sf"/>
</dbReference>
<gene>
    <name evidence="2" type="ORF">B2G88_16465</name>
</gene>
<proteinExistence type="predicted"/>
<evidence type="ECO:0000313" key="3">
    <source>
        <dbReference type="Proteomes" id="UP000196084"/>
    </source>
</evidence>
<dbReference type="AlphaFoldDB" id="A0A202E3Z1"/>
<name>A0A202E3Z1_9EURY</name>
<dbReference type="InterPro" id="IPR003673">
    <property type="entry name" value="CoA-Trfase_fam_III"/>
</dbReference>
<evidence type="ECO:0008006" key="4">
    <source>
        <dbReference type="Google" id="ProtNLM"/>
    </source>
</evidence>
<dbReference type="Pfam" id="PF02515">
    <property type="entry name" value="CoA_transf_3"/>
    <property type="match status" value="1"/>
</dbReference>
<comment type="caution">
    <text evidence="2">The sequence shown here is derived from an EMBL/GenBank/DDBJ whole genome shotgun (WGS) entry which is preliminary data.</text>
</comment>
<dbReference type="InterPro" id="IPR050483">
    <property type="entry name" value="CoA-transferase_III_domain"/>
</dbReference>
<dbReference type="PANTHER" id="PTHR48207">
    <property type="entry name" value="SUCCINATE--HYDROXYMETHYLGLUTARATE COA-TRANSFERASE"/>
    <property type="match status" value="1"/>
</dbReference>
<dbReference type="SUPFAM" id="SSF89796">
    <property type="entry name" value="CoA-transferase family III (CaiB/BaiF)"/>
    <property type="match status" value="1"/>
</dbReference>
<dbReference type="PANTHER" id="PTHR48207:SF4">
    <property type="entry name" value="BLL6097 PROTEIN"/>
    <property type="match status" value="1"/>
</dbReference>
<protein>
    <recommendedName>
        <fullName evidence="4">CoA transferase</fullName>
    </recommendedName>
</protein>
<sequence length="401" mass="43894">MQSLADITVADFTQLMAGGWAAQKLGDMGADVIKLEHPAGEVQRTMSYRGQTLEGTGVGYLTMNRNKRSVAVNLKTDAGHGIATDIIEDADVLIHNFRPGVMERLSLNYEAVTELNPDIIYVEISGYGSTGPYANRPGQDLIYQAMTGLTSYTGRSDDPPTPAGTVVVDEHTATLAALHTAEALYHRERTGEGQRVETSLLNAAVDLQCNELTFAMNLEEDLPRGDKTHGHAYLYPPYGIYEASDGYVAIGMSPMDRLAETFDLPALEEYEDQQELFENRDEIHDLIETYTTDHPADEIVDNLVDADVQASVARELTEVESDPQIQHNGMILDLERPDGESFKTTGFPATLSKSGGEVRHSPPALGQDTRAVLLERGYTDEKVDELVENDVIAVDADDTAE</sequence>
<evidence type="ECO:0000256" key="1">
    <source>
        <dbReference type="ARBA" id="ARBA00022679"/>
    </source>
</evidence>
<keyword evidence="3" id="KW-1185">Reference proteome</keyword>
<keyword evidence="1" id="KW-0808">Transferase</keyword>
<organism evidence="2 3">
    <name type="scientific">Natronolimnobius baerhuensis</name>
    <dbReference type="NCBI Taxonomy" id="253108"/>
    <lineage>
        <taxon>Archaea</taxon>
        <taxon>Methanobacteriati</taxon>
        <taxon>Methanobacteriota</taxon>
        <taxon>Stenosarchaea group</taxon>
        <taxon>Halobacteria</taxon>
        <taxon>Halobacteriales</taxon>
        <taxon>Natrialbaceae</taxon>
        <taxon>Natronolimnobius</taxon>
    </lineage>
</organism>
<dbReference type="OrthoDB" id="28444at2157"/>
<dbReference type="Proteomes" id="UP000196084">
    <property type="component" value="Unassembled WGS sequence"/>
</dbReference>
<accession>A0A202E3Z1</accession>
<dbReference type="RefSeq" id="WP_176393273.1">
    <property type="nucleotide sequence ID" value="NZ_MWPH01000004.1"/>
</dbReference>